<dbReference type="InterPro" id="IPR007793">
    <property type="entry name" value="DivIVA_fam"/>
</dbReference>
<dbReference type="AlphaFoldDB" id="A0A6J6IQ53"/>
<evidence type="ECO:0000256" key="5">
    <source>
        <dbReference type="ARBA" id="ARBA00023054"/>
    </source>
</evidence>
<dbReference type="EMBL" id="CAEZVJ010000040">
    <property type="protein sequence ID" value="CAB4626508.1"/>
    <property type="molecule type" value="Genomic_DNA"/>
</dbReference>
<sequence>MLSAEDIVNKQFKTKRDGYDPDDVDDFLDEVVKELRRIQIENDGLNQKILASESRVAELQRSGGPLAAGPIVGTAETGTSSQLLQLARKLHDQHIQEGYTERDRIIEEGKNHVTRMLAEAELRQRNEINVLDQQRIAVEREIERLKQFEKEYRQHLKQHLEKQLADLANSGQESANSF</sequence>
<comment type="subcellular location">
    <subcellularLocation>
        <location evidence="1">Cytoplasm</location>
    </subcellularLocation>
</comment>
<evidence type="ECO:0000313" key="9">
    <source>
        <dbReference type="EMBL" id="CAB4865779.1"/>
    </source>
</evidence>
<evidence type="ECO:0000256" key="1">
    <source>
        <dbReference type="ARBA" id="ARBA00004496"/>
    </source>
</evidence>
<dbReference type="PANTHER" id="PTHR35794:SF2">
    <property type="entry name" value="CELL DIVISION PROTEIN DIVIVA"/>
    <property type="match status" value="1"/>
</dbReference>
<dbReference type="GO" id="GO:0051301">
    <property type="term" value="P:cell division"/>
    <property type="evidence" value="ECO:0007669"/>
    <property type="project" value="UniProtKB-KW"/>
</dbReference>
<dbReference type="NCBIfam" id="TIGR03544">
    <property type="entry name" value="DivI1A_domain"/>
    <property type="match status" value="1"/>
</dbReference>
<evidence type="ECO:0000256" key="7">
    <source>
        <dbReference type="SAM" id="Coils"/>
    </source>
</evidence>
<name>A0A6J6IQ53_9ZZZZ</name>
<dbReference type="Pfam" id="PF05103">
    <property type="entry name" value="DivIVA"/>
    <property type="match status" value="1"/>
</dbReference>
<feature type="coiled-coil region" evidence="7">
    <location>
        <begin position="28"/>
        <end position="62"/>
    </location>
</feature>
<dbReference type="GO" id="GO:0005737">
    <property type="term" value="C:cytoplasm"/>
    <property type="evidence" value="ECO:0007669"/>
    <property type="project" value="UniProtKB-SubCell"/>
</dbReference>
<evidence type="ECO:0000313" key="8">
    <source>
        <dbReference type="EMBL" id="CAB4626508.1"/>
    </source>
</evidence>
<feature type="coiled-coil region" evidence="7">
    <location>
        <begin position="131"/>
        <end position="158"/>
    </location>
</feature>
<evidence type="ECO:0000256" key="2">
    <source>
        <dbReference type="ARBA" id="ARBA00009008"/>
    </source>
</evidence>
<dbReference type="EMBL" id="CAFBLO010000035">
    <property type="protein sequence ID" value="CAB4865779.1"/>
    <property type="molecule type" value="Genomic_DNA"/>
</dbReference>
<keyword evidence="5 7" id="KW-0175">Coiled coil</keyword>
<evidence type="ECO:0000256" key="6">
    <source>
        <dbReference type="ARBA" id="ARBA00023306"/>
    </source>
</evidence>
<keyword evidence="6" id="KW-0131">Cell cycle</keyword>
<accession>A0A6J6IQ53</accession>
<dbReference type="InterPro" id="IPR019933">
    <property type="entry name" value="DivIVA_domain"/>
</dbReference>
<evidence type="ECO:0000256" key="4">
    <source>
        <dbReference type="ARBA" id="ARBA00022618"/>
    </source>
</evidence>
<keyword evidence="3" id="KW-0963">Cytoplasm</keyword>
<protein>
    <submittedName>
        <fullName evidence="8">Unannotated protein</fullName>
    </submittedName>
</protein>
<reference evidence="8" key="1">
    <citation type="submission" date="2020-05" db="EMBL/GenBank/DDBJ databases">
        <authorList>
            <person name="Chiriac C."/>
            <person name="Salcher M."/>
            <person name="Ghai R."/>
            <person name="Kavagutti S V."/>
        </authorList>
    </citation>
    <scope>NUCLEOTIDE SEQUENCE</scope>
</reference>
<comment type="similarity">
    <text evidence="2">Belongs to the DivIVA family.</text>
</comment>
<gene>
    <name evidence="8" type="ORF">UFOPK1961_00492</name>
    <name evidence="9" type="ORF">UFOPK3364_00494</name>
</gene>
<dbReference type="PANTHER" id="PTHR35794">
    <property type="entry name" value="CELL DIVISION PROTEIN DIVIVA"/>
    <property type="match status" value="1"/>
</dbReference>
<keyword evidence="4" id="KW-0132">Cell division</keyword>
<evidence type="ECO:0000256" key="3">
    <source>
        <dbReference type="ARBA" id="ARBA00022490"/>
    </source>
</evidence>
<organism evidence="8">
    <name type="scientific">freshwater metagenome</name>
    <dbReference type="NCBI Taxonomy" id="449393"/>
    <lineage>
        <taxon>unclassified sequences</taxon>
        <taxon>metagenomes</taxon>
        <taxon>ecological metagenomes</taxon>
    </lineage>
</organism>
<proteinExistence type="inferred from homology"/>
<dbReference type="Gene3D" id="6.10.250.660">
    <property type="match status" value="1"/>
</dbReference>